<dbReference type="PIRSF" id="PIRSF000103">
    <property type="entry name" value="HIBADH"/>
    <property type="match status" value="1"/>
</dbReference>
<dbReference type="Proteomes" id="UP000738325">
    <property type="component" value="Unassembled WGS sequence"/>
</dbReference>
<dbReference type="InterPro" id="IPR015815">
    <property type="entry name" value="HIBADH-related"/>
</dbReference>
<evidence type="ECO:0000256" key="1">
    <source>
        <dbReference type="ARBA" id="ARBA00007598"/>
    </source>
</evidence>
<dbReference type="AlphaFoldDB" id="A0A9P6RTE8"/>
<dbReference type="InterPro" id="IPR051265">
    <property type="entry name" value="HIBADH-related_NP60_sf"/>
</dbReference>
<protein>
    <recommendedName>
        <fullName evidence="4">6-phosphogluconate dehydrogenase NADP-binding domain-containing protein</fullName>
    </recommendedName>
</protein>
<feature type="active site" evidence="3">
    <location>
        <position position="195"/>
    </location>
</feature>
<evidence type="ECO:0000259" key="4">
    <source>
        <dbReference type="Pfam" id="PF03446"/>
    </source>
</evidence>
<dbReference type="InterPro" id="IPR036291">
    <property type="entry name" value="NAD(P)-bd_dom_sf"/>
</dbReference>
<dbReference type="GO" id="GO:0016491">
    <property type="term" value="F:oxidoreductase activity"/>
    <property type="evidence" value="ECO:0007669"/>
    <property type="project" value="UniProtKB-KW"/>
</dbReference>
<dbReference type="InterPro" id="IPR013328">
    <property type="entry name" value="6PGD_dom2"/>
</dbReference>
<dbReference type="EMBL" id="JAAAIP010000139">
    <property type="protein sequence ID" value="KAG0324717.1"/>
    <property type="molecule type" value="Genomic_DNA"/>
</dbReference>
<dbReference type="InterPro" id="IPR006115">
    <property type="entry name" value="6PGDH_NADP-bd"/>
</dbReference>
<gene>
    <name evidence="5" type="ORF">BGZ99_001495</name>
</gene>
<dbReference type="Gene3D" id="3.40.50.720">
    <property type="entry name" value="NAD(P)-binding Rossmann-like Domain"/>
    <property type="match status" value="1"/>
</dbReference>
<dbReference type="PANTHER" id="PTHR43580">
    <property type="entry name" value="OXIDOREDUCTASE GLYR1-RELATED"/>
    <property type="match status" value="1"/>
</dbReference>
<evidence type="ECO:0000313" key="6">
    <source>
        <dbReference type="Proteomes" id="UP000738325"/>
    </source>
</evidence>
<comment type="similarity">
    <text evidence="1">Belongs to the HIBADH-related family. NP60 subfamily.</text>
</comment>
<evidence type="ECO:0000256" key="2">
    <source>
        <dbReference type="ARBA" id="ARBA00023002"/>
    </source>
</evidence>
<dbReference type="SUPFAM" id="SSF51735">
    <property type="entry name" value="NAD(P)-binding Rossmann-fold domains"/>
    <property type="match status" value="1"/>
</dbReference>
<evidence type="ECO:0000313" key="5">
    <source>
        <dbReference type="EMBL" id="KAG0324717.1"/>
    </source>
</evidence>
<comment type="caution">
    <text evidence="5">The sequence shown here is derived from an EMBL/GenBank/DDBJ whole genome shotgun (WGS) entry which is preliminary data.</text>
</comment>
<dbReference type="GO" id="GO:0050661">
    <property type="term" value="F:NADP binding"/>
    <property type="evidence" value="ECO:0007669"/>
    <property type="project" value="InterPro"/>
</dbReference>
<reference evidence="5" key="1">
    <citation type="journal article" date="2020" name="Fungal Divers.">
        <title>Resolving the Mortierellaceae phylogeny through synthesis of multi-gene phylogenetics and phylogenomics.</title>
        <authorList>
            <person name="Vandepol N."/>
            <person name="Liber J."/>
            <person name="Desiro A."/>
            <person name="Na H."/>
            <person name="Kennedy M."/>
            <person name="Barry K."/>
            <person name="Grigoriev I.V."/>
            <person name="Miller A.N."/>
            <person name="O'Donnell K."/>
            <person name="Stajich J.E."/>
            <person name="Bonito G."/>
        </authorList>
    </citation>
    <scope>NUCLEOTIDE SEQUENCE</scope>
    <source>
        <strain evidence="5">REB-010B</strain>
    </source>
</reference>
<dbReference type="PANTHER" id="PTHR43580:SF8">
    <property type="entry name" value="6-PHOSPHOGLUCONATE DEHYDROGENASE NADP-BINDING DOMAIN-CONTAINING PROTEIN-RELATED"/>
    <property type="match status" value="1"/>
</dbReference>
<proteinExistence type="inferred from homology"/>
<dbReference type="Pfam" id="PF03446">
    <property type="entry name" value="NAD_binding_2"/>
    <property type="match status" value="1"/>
</dbReference>
<evidence type="ECO:0000256" key="3">
    <source>
        <dbReference type="PIRSR" id="PIRSR000103-1"/>
    </source>
</evidence>
<feature type="domain" description="6-phosphogluconate dehydrogenase NADP-binding" evidence="4">
    <location>
        <begin position="9"/>
        <end position="180"/>
    </location>
</feature>
<organism evidence="5 6">
    <name type="scientific">Dissophora globulifera</name>
    <dbReference type="NCBI Taxonomy" id="979702"/>
    <lineage>
        <taxon>Eukaryota</taxon>
        <taxon>Fungi</taxon>
        <taxon>Fungi incertae sedis</taxon>
        <taxon>Mucoromycota</taxon>
        <taxon>Mortierellomycotina</taxon>
        <taxon>Mortierellomycetes</taxon>
        <taxon>Mortierellales</taxon>
        <taxon>Mortierellaceae</taxon>
        <taxon>Dissophora</taxon>
    </lineage>
</organism>
<accession>A0A9P6RTE8</accession>
<sequence length="316" mass="34396">MLNQQQDRVAWIGLGLLGAELAPHLQTYLAAQSLPNLTVWNRSPEKSQALQSKLPSIQAAVSIDELITLHKANIIFTSLQNDDAVQQVYSVLTSLAASASYPIIFVETGTLYPDLSVRLQTEITNLSIKTPGTPKHVFLQCPVFGRPEAARAAQMVWVTSGDPAAIQQVLPYINAMSRQVLDLKTTDVAAGATMKLLGNFMLGSMIEVIAESTNLARKSNLDPQHLIAFVDTFLPAPAIKDYSRRLTGGEEAPGAVGMTVNVMSKDMGLLKKWGDEKKSPLPTAGLLLKNLDAAREKGFTQNWNFMVDALNNSEHD</sequence>
<dbReference type="InterPro" id="IPR008927">
    <property type="entry name" value="6-PGluconate_DH-like_C_sf"/>
</dbReference>
<dbReference type="OrthoDB" id="435038at2759"/>
<dbReference type="SUPFAM" id="SSF48179">
    <property type="entry name" value="6-phosphogluconate dehydrogenase C-terminal domain-like"/>
    <property type="match status" value="1"/>
</dbReference>
<keyword evidence="2" id="KW-0560">Oxidoreductase</keyword>
<keyword evidence="6" id="KW-1185">Reference proteome</keyword>
<name>A0A9P6RTE8_9FUNG</name>
<dbReference type="Gene3D" id="1.10.1040.10">
    <property type="entry name" value="N-(1-d-carboxylethyl)-l-norvaline Dehydrogenase, domain 2"/>
    <property type="match status" value="1"/>
</dbReference>